<keyword evidence="3" id="KW-0812">Transmembrane</keyword>
<dbReference type="Proteomes" id="UP000255316">
    <property type="component" value="Unassembled WGS sequence"/>
</dbReference>
<dbReference type="InterPro" id="IPR012341">
    <property type="entry name" value="6hp_glycosidase-like_sf"/>
</dbReference>
<dbReference type="RefSeq" id="WP_058464239.1">
    <property type="nucleotide sequence ID" value="NZ_CAAAHQ010000006.1"/>
</dbReference>
<reference evidence="5 7" key="2">
    <citation type="submission" date="2018-06" db="EMBL/GenBank/DDBJ databases">
        <authorList>
            <consortium name="Pathogen Informatics"/>
            <person name="Doyle S."/>
        </authorList>
    </citation>
    <scope>NUCLEOTIDE SEQUENCE [LARGE SCALE GENOMIC DNA]</scope>
    <source>
        <strain evidence="5 7">NCTC12438</strain>
    </source>
</reference>
<feature type="transmembrane region" description="Helical" evidence="3">
    <location>
        <begin position="12"/>
        <end position="28"/>
    </location>
</feature>
<evidence type="ECO:0000256" key="1">
    <source>
        <dbReference type="ARBA" id="ARBA00022801"/>
    </source>
</evidence>
<keyword evidence="1 5" id="KW-0378">Hydrolase</keyword>
<dbReference type="AlphaFoldDB" id="A0A378IQG2"/>
<dbReference type="GO" id="GO:0005993">
    <property type="term" value="P:trehalose catabolic process"/>
    <property type="evidence" value="ECO:0007669"/>
    <property type="project" value="TreeGrafter"/>
</dbReference>
<dbReference type="Pfam" id="PF01204">
    <property type="entry name" value="Trehalase"/>
    <property type="match status" value="1"/>
</dbReference>
<keyword evidence="2 5" id="KW-0326">Glycosidase</keyword>
<dbReference type="EMBL" id="LNXX01000007">
    <property type="protein sequence ID" value="KTC92274.1"/>
    <property type="molecule type" value="Genomic_DNA"/>
</dbReference>
<dbReference type="InterPro" id="IPR008928">
    <property type="entry name" value="6-hairpin_glycosidase_sf"/>
</dbReference>
<dbReference type="EMBL" id="UGNX01000001">
    <property type="protein sequence ID" value="STX36845.1"/>
    <property type="molecule type" value="Genomic_DNA"/>
</dbReference>
<dbReference type="PANTHER" id="PTHR23403:SF6">
    <property type="entry name" value="CYTOSOLIC NEUTRAL TREHALASE-RELATED"/>
    <property type="match status" value="1"/>
</dbReference>
<dbReference type="EC" id="3.2.1.28" evidence="5"/>
<dbReference type="PROSITE" id="PS00928">
    <property type="entry name" value="TREHALASE_2"/>
    <property type="match status" value="1"/>
</dbReference>
<proteinExistence type="predicted"/>
<dbReference type="InterPro" id="IPR001661">
    <property type="entry name" value="Glyco_hydro_37"/>
</dbReference>
<keyword evidence="3" id="KW-1133">Transmembrane helix</keyword>
<evidence type="ECO:0000313" key="7">
    <source>
        <dbReference type="Proteomes" id="UP000255316"/>
    </source>
</evidence>
<reference evidence="4 6" key="1">
    <citation type="submission" date="2015-11" db="EMBL/GenBank/DDBJ databases">
        <title>Genomic analysis of 38 Legionella species identifies large and diverse effector repertoires.</title>
        <authorList>
            <person name="Burstein D."/>
            <person name="Amaro F."/>
            <person name="Zusman T."/>
            <person name="Lifshitz Z."/>
            <person name="Cohen O."/>
            <person name="Gilbert J.A."/>
            <person name="Pupko T."/>
            <person name="Shuman H.A."/>
            <person name="Segal G."/>
        </authorList>
    </citation>
    <scope>NUCLEOTIDE SEQUENCE [LARGE SCALE GENOMIC DNA]</scope>
    <source>
        <strain evidence="4 6">CDC#72-OH-14</strain>
    </source>
</reference>
<dbReference type="Gene3D" id="1.50.10.10">
    <property type="match status" value="1"/>
</dbReference>
<evidence type="ECO:0000256" key="2">
    <source>
        <dbReference type="ARBA" id="ARBA00023295"/>
    </source>
</evidence>
<dbReference type="Proteomes" id="UP000054854">
    <property type="component" value="Unassembled WGS sequence"/>
</dbReference>
<dbReference type="PANTHER" id="PTHR23403">
    <property type="entry name" value="TREHALASE"/>
    <property type="match status" value="1"/>
</dbReference>
<dbReference type="SUPFAM" id="SSF48208">
    <property type="entry name" value="Six-hairpin glycosidases"/>
    <property type="match status" value="1"/>
</dbReference>
<gene>
    <name evidence="5" type="primary">treF</name>
    <name evidence="4" type="ORF">Lcin_1053</name>
    <name evidence="5" type="ORF">NCTC12438_03483</name>
</gene>
<dbReference type="STRING" id="28085.Lcin_1053"/>
<dbReference type="PRINTS" id="PR00744">
    <property type="entry name" value="GLHYDRLASE37"/>
</dbReference>
<keyword evidence="3" id="KW-0472">Membrane</keyword>
<evidence type="ECO:0000313" key="6">
    <source>
        <dbReference type="Proteomes" id="UP000054854"/>
    </source>
</evidence>
<dbReference type="InterPro" id="IPR018232">
    <property type="entry name" value="Glyco_hydro_37_CS"/>
</dbReference>
<evidence type="ECO:0000313" key="4">
    <source>
        <dbReference type="EMBL" id="KTC92274.1"/>
    </source>
</evidence>
<dbReference type="OrthoDB" id="106887at2"/>
<dbReference type="GO" id="GO:0004555">
    <property type="term" value="F:alpha,alpha-trehalase activity"/>
    <property type="evidence" value="ECO:0007669"/>
    <property type="project" value="UniProtKB-EC"/>
</dbReference>
<protein>
    <submittedName>
        <fullName evidence="5">Alpha,alpha-trehalase</fullName>
        <ecNumber evidence="5">3.2.1.28</ecNumber>
    </submittedName>
</protein>
<organism evidence="5 7">
    <name type="scientific">Legionella cincinnatiensis</name>
    <dbReference type="NCBI Taxonomy" id="28085"/>
    <lineage>
        <taxon>Bacteria</taxon>
        <taxon>Pseudomonadati</taxon>
        <taxon>Pseudomonadota</taxon>
        <taxon>Gammaproteobacteria</taxon>
        <taxon>Legionellales</taxon>
        <taxon>Legionellaceae</taxon>
        <taxon>Legionella</taxon>
    </lineage>
</organism>
<keyword evidence="6" id="KW-1185">Reference proteome</keyword>
<evidence type="ECO:0000256" key="3">
    <source>
        <dbReference type="SAM" id="Phobius"/>
    </source>
</evidence>
<accession>A0A378IQG2</accession>
<name>A0A378IQG2_9GAMM</name>
<evidence type="ECO:0000313" key="5">
    <source>
        <dbReference type="EMBL" id="STX36845.1"/>
    </source>
</evidence>
<sequence>MDINLRKIYKSPYVYYLFIFLVLFKNAFSSTRDDIDLKVTQYIDKSWDLLVREDWLQSSFDPKLSVSEFIVYLPQGENLKKVKSKNIKIASQVKFEYLPQDRTSIMRHGLLYLPYPYVVPGGRFNEMYAWDSFFIELGLLENKRFNLAKNMVDNLIYEVINYGMILNANRTYYLGRTQPPLLTEMILAYYNKVPNNMWLKSTLPAIEKLYQFWTSPPHAIPNIGLSRYYSSGEGQTPEESPLYYRKVVNYFNTHSVTDYDKTLFYDNKKNQLTNYFYIADRTIRESGFDITAKYGPFGAAILDYAPVDLNVLLYQMECDIQRIYEILGNNNAANKWQKRAKIRANNINFYLWDEATGYYLDYNFKKQERKYYPFATTFYPLWAGIASKEQAAAVVKHLPDLLMKGGIVTSTNYSGLQWDAPFGWAPMQYFAVFGLDKYGYNQFAIEVATKFINTINRGFQKDHAIFEKYDVNIISTQTDNKIKYSYTSNEIGFGWTNGVYLILSRYLKESKV</sequence>